<comment type="caution">
    <text evidence="13">The sequence shown here is derived from an EMBL/GenBank/DDBJ whole genome shotgun (WGS) entry which is preliminary data.</text>
</comment>
<dbReference type="AlphaFoldDB" id="A0A1D1UUN8"/>
<dbReference type="GO" id="GO:0140662">
    <property type="term" value="F:ATP-dependent protein folding chaperone"/>
    <property type="evidence" value="ECO:0007669"/>
    <property type="project" value="InterPro"/>
</dbReference>
<keyword evidence="3 11" id="KW-0732">Signal</keyword>
<protein>
    <submittedName>
        <fullName evidence="13">HSP90-1</fullName>
    </submittedName>
</protein>
<dbReference type="GO" id="GO:0005524">
    <property type="term" value="F:ATP binding"/>
    <property type="evidence" value="ECO:0007669"/>
    <property type="project" value="UniProtKB-KW"/>
</dbReference>
<feature type="binding site" evidence="9">
    <location>
        <begin position="177"/>
        <end position="178"/>
    </location>
    <ligand>
        <name>ATP</name>
        <dbReference type="ChEBI" id="CHEBI:30616"/>
    </ligand>
</feature>
<accession>A0A1D1UUN8</accession>
<sequence>MNRLLLFASLAAVLLLLGPLRTQGRGDDVEEDEDVSPSVKPNIGKSKAGSRTDDEVVSREEEAIKIDGLNVAQMKEIRDKAEKHQFQAEVDRMMKLIINSLYKNKEIFLRELISNASDALDKIRIISLTDKDAMKSGEELSIRVKADKENHVLHITDTGIGMTKDELMKNLGTIARSGTNEFFNKLQESSANEAGELIGQFGVGFYSTFLVADRVVVTSKNNNDMQYIWESDAQSYSIVEDPRGVTLNRGTTISLYMKEEAYDYLEENTIKELVKKYSQFINFPIYLWASKTETTEEPEEEAEAKKPETPSEDEEGKVEEAPEEKETKKKKVEKTVWDWVLMNELKPIWTRKPADVTENEYNEFYKAFSKDTEEPLAKIHFTAEGEVSFKSILFVPKKGPSEMFSKYGAKTENIKLYVRRVFITDDFQDIIPKYLNFVRGVVDSDDLPLNVSRETLQQNKLIKLIRKKLVRKVLDMIKKMDKKDADKFWDEYSTNIKLGAIEDSANRSRLAKLLRFQTSNGSDNTLLADYVTRMKPKQDSIYYMAAANRAEAEKSPFVERLLAKGYEVLYLTEPVDEYCMQSMPEFEGKKFQNAAKEGLKLGETDKSKKRVEELQKQYEPLTKWLQEKVLKEKIDKAVISERLTQSPCALVAKSYGWTGNMERIMKAQAYARAKDPTQDFYATQKKTLELNPGHPIVKDLLRRVEADENDEAAKDLAFVLYETSAIRSGFAVSDTSGFFERVEKMLRRGLDISLDEKIEEFEEFAAPSGDAADEEDDTNEEETPSEPQMQFKQINPQDYLNDVPKDEL</sequence>
<evidence type="ECO:0000256" key="8">
    <source>
        <dbReference type="ARBA" id="ARBA00023186"/>
    </source>
</evidence>
<keyword evidence="7" id="KW-0325">Glycoprotein</keyword>
<dbReference type="GO" id="GO:0005788">
    <property type="term" value="C:endoplasmic reticulum lumen"/>
    <property type="evidence" value="ECO:0007669"/>
    <property type="project" value="UniProtKB-SubCell"/>
</dbReference>
<dbReference type="Proteomes" id="UP000186922">
    <property type="component" value="Unassembled WGS sequence"/>
</dbReference>
<dbReference type="InterPro" id="IPR003594">
    <property type="entry name" value="HATPase_dom"/>
</dbReference>
<proteinExistence type="inferred from homology"/>
<dbReference type="CDD" id="cd16927">
    <property type="entry name" value="HATPase_Hsp90-like"/>
    <property type="match status" value="1"/>
</dbReference>
<organism evidence="13 14">
    <name type="scientific">Ramazzottius varieornatus</name>
    <name type="common">Water bear</name>
    <name type="synonym">Tardigrade</name>
    <dbReference type="NCBI Taxonomy" id="947166"/>
    <lineage>
        <taxon>Eukaryota</taxon>
        <taxon>Metazoa</taxon>
        <taxon>Ecdysozoa</taxon>
        <taxon>Tardigrada</taxon>
        <taxon>Eutardigrada</taxon>
        <taxon>Parachela</taxon>
        <taxon>Hypsibioidea</taxon>
        <taxon>Ramazzottiidae</taxon>
        <taxon>Ramazzottius</taxon>
    </lineage>
</organism>
<dbReference type="Gene3D" id="1.20.120.790">
    <property type="entry name" value="Heat shock protein 90, C-terminal domain"/>
    <property type="match status" value="1"/>
</dbReference>
<feature type="compositionally biased region" description="Basic and acidic residues" evidence="10">
    <location>
        <begin position="318"/>
        <end position="327"/>
    </location>
</feature>
<feature type="binding site" evidence="9">
    <location>
        <position position="162"/>
    </location>
    <ligand>
        <name>ATP</name>
        <dbReference type="ChEBI" id="CHEBI:30616"/>
    </ligand>
</feature>
<keyword evidence="4 9" id="KW-0547">Nucleotide-binding</keyword>
<dbReference type="GO" id="GO:0051082">
    <property type="term" value="F:unfolded protein binding"/>
    <property type="evidence" value="ECO:0007669"/>
    <property type="project" value="InterPro"/>
</dbReference>
<dbReference type="InterPro" id="IPR001404">
    <property type="entry name" value="Hsp90_fam"/>
</dbReference>
<keyword evidence="6 9" id="KW-0067">ATP-binding</keyword>
<dbReference type="InterPro" id="IPR019805">
    <property type="entry name" value="Heat_shock_protein_90_CS"/>
</dbReference>
<feature type="signal peptide" evidence="11">
    <location>
        <begin position="1"/>
        <end position="26"/>
    </location>
</feature>
<evidence type="ECO:0000313" key="13">
    <source>
        <dbReference type="EMBL" id="GAU93374.1"/>
    </source>
</evidence>
<dbReference type="OrthoDB" id="5426351at2759"/>
<evidence type="ECO:0000256" key="2">
    <source>
        <dbReference type="ARBA" id="ARBA00008239"/>
    </source>
</evidence>
<feature type="binding site" evidence="9">
    <location>
        <position position="453"/>
    </location>
    <ligand>
        <name>ATP</name>
        <dbReference type="ChEBI" id="CHEBI:30616"/>
    </ligand>
</feature>
<feature type="chain" id="PRO_5008897646" evidence="11">
    <location>
        <begin position="27"/>
        <end position="808"/>
    </location>
</feature>
<dbReference type="Pfam" id="PF00183">
    <property type="entry name" value="HSP90"/>
    <property type="match status" value="1"/>
</dbReference>
<evidence type="ECO:0000256" key="9">
    <source>
        <dbReference type="PIRSR" id="PIRSR002583-1"/>
    </source>
</evidence>
<feature type="binding site" evidence="9">
    <location>
        <position position="111"/>
    </location>
    <ligand>
        <name>ATP</name>
        <dbReference type="ChEBI" id="CHEBI:30616"/>
    </ligand>
</feature>
<evidence type="ECO:0000256" key="4">
    <source>
        <dbReference type="ARBA" id="ARBA00022741"/>
    </source>
</evidence>
<dbReference type="PIRSF" id="PIRSF002583">
    <property type="entry name" value="Hsp90"/>
    <property type="match status" value="1"/>
</dbReference>
<evidence type="ECO:0000256" key="11">
    <source>
        <dbReference type="SAM" id="SignalP"/>
    </source>
</evidence>
<dbReference type="FunFam" id="1.20.120.790:FF:000003">
    <property type="entry name" value="Heat shock protein 90"/>
    <property type="match status" value="1"/>
</dbReference>
<dbReference type="PRINTS" id="PR00775">
    <property type="entry name" value="HEATSHOCK90"/>
</dbReference>
<keyword evidence="14" id="KW-1185">Reference proteome</keyword>
<dbReference type="FunFam" id="3.30.230.80:FF:000003">
    <property type="entry name" value="endoplasmin isoform X1"/>
    <property type="match status" value="1"/>
</dbReference>
<dbReference type="NCBIfam" id="NF003555">
    <property type="entry name" value="PRK05218.1"/>
    <property type="match status" value="1"/>
</dbReference>
<feature type="region of interest" description="Disordered" evidence="10">
    <location>
        <begin position="25"/>
        <end position="56"/>
    </location>
</feature>
<feature type="region of interest" description="Disordered" evidence="10">
    <location>
        <begin position="294"/>
        <end position="329"/>
    </location>
</feature>
<feature type="compositionally biased region" description="Acidic residues" evidence="10">
    <location>
        <begin position="771"/>
        <end position="784"/>
    </location>
</feature>
<feature type="binding site" evidence="9">
    <location>
        <position position="115"/>
    </location>
    <ligand>
        <name>ATP</name>
        <dbReference type="ChEBI" id="CHEBI:30616"/>
    </ligand>
</feature>
<dbReference type="SMART" id="SM00387">
    <property type="entry name" value="HATPase_c"/>
    <property type="match status" value="1"/>
</dbReference>
<feature type="binding site" evidence="9">
    <location>
        <position position="251"/>
    </location>
    <ligand>
        <name>ATP</name>
        <dbReference type="ChEBI" id="CHEBI:30616"/>
    </ligand>
</feature>
<feature type="binding site" evidence="9">
    <location>
        <begin position="200"/>
        <end position="205"/>
    </location>
    <ligand>
        <name>ATP</name>
        <dbReference type="ChEBI" id="CHEBI:30616"/>
    </ligand>
</feature>
<dbReference type="Gene3D" id="3.40.50.11260">
    <property type="match status" value="1"/>
</dbReference>
<name>A0A1D1UUN8_RAMVA</name>
<comment type="similarity">
    <text evidence="2">Belongs to the heat shock protein 90 family.</text>
</comment>
<dbReference type="FunFam" id="3.40.50.11260:FF:000003">
    <property type="entry name" value="Heat shock protein 90"/>
    <property type="match status" value="1"/>
</dbReference>
<dbReference type="STRING" id="947166.A0A1D1UUN8"/>
<dbReference type="GO" id="GO:0016887">
    <property type="term" value="F:ATP hydrolysis activity"/>
    <property type="evidence" value="ECO:0007669"/>
    <property type="project" value="InterPro"/>
</dbReference>
<dbReference type="Gene3D" id="3.30.230.80">
    <property type="match status" value="1"/>
</dbReference>
<dbReference type="InterPro" id="IPR036890">
    <property type="entry name" value="HATPase_C_sf"/>
</dbReference>
<evidence type="ECO:0000256" key="6">
    <source>
        <dbReference type="ARBA" id="ARBA00022840"/>
    </source>
</evidence>
<evidence type="ECO:0000313" key="14">
    <source>
        <dbReference type="Proteomes" id="UP000186922"/>
    </source>
</evidence>
<evidence type="ECO:0000256" key="10">
    <source>
        <dbReference type="SAM" id="MobiDB-lite"/>
    </source>
</evidence>
<evidence type="ECO:0000256" key="3">
    <source>
        <dbReference type="ARBA" id="ARBA00022729"/>
    </source>
</evidence>
<dbReference type="Pfam" id="PF13589">
    <property type="entry name" value="HATPase_c_3"/>
    <property type="match status" value="1"/>
</dbReference>
<dbReference type="FunFam" id="3.30.565.10:FF:000005">
    <property type="entry name" value="Heat shock protein 90"/>
    <property type="match status" value="1"/>
</dbReference>
<gene>
    <name evidence="13" type="primary">RvY_05327-1</name>
    <name evidence="13" type="synonym">RvY_05327.1</name>
    <name evidence="13" type="ORF">RvY_05327</name>
</gene>
<evidence type="ECO:0000256" key="5">
    <source>
        <dbReference type="ARBA" id="ARBA00022824"/>
    </source>
</evidence>
<dbReference type="Gene3D" id="3.30.565.10">
    <property type="entry name" value="Histidine kinase-like ATPase, C-terminal domain"/>
    <property type="match status" value="1"/>
</dbReference>
<dbReference type="SUPFAM" id="SSF54211">
    <property type="entry name" value="Ribosomal protein S5 domain 2-like"/>
    <property type="match status" value="1"/>
</dbReference>
<dbReference type="SUPFAM" id="SSF55874">
    <property type="entry name" value="ATPase domain of HSP90 chaperone/DNA topoisomerase II/histidine kinase"/>
    <property type="match status" value="1"/>
</dbReference>
<feature type="compositionally biased region" description="Polar residues" evidence="10">
    <location>
        <begin position="785"/>
        <end position="798"/>
    </location>
</feature>
<feature type="domain" description="Histidine kinase/HSP90-like ATPase" evidence="12">
    <location>
        <begin position="104"/>
        <end position="261"/>
    </location>
</feature>
<reference evidence="13 14" key="1">
    <citation type="journal article" date="2016" name="Nat. Commun.">
        <title>Extremotolerant tardigrade genome and improved radiotolerance of human cultured cells by tardigrade-unique protein.</title>
        <authorList>
            <person name="Hashimoto T."/>
            <person name="Horikawa D.D."/>
            <person name="Saito Y."/>
            <person name="Kuwahara H."/>
            <person name="Kozuka-Hata H."/>
            <person name="Shin-I T."/>
            <person name="Minakuchi Y."/>
            <person name="Ohishi K."/>
            <person name="Motoyama A."/>
            <person name="Aizu T."/>
            <person name="Enomoto A."/>
            <person name="Kondo K."/>
            <person name="Tanaka S."/>
            <person name="Hara Y."/>
            <person name="Koshikawa S."/>
            <person name="Sagara H."/>
            <person name="Miura T."/>
            <person name="Yokobori S."/>
            <person name="Miyagawa K."/>
            <person name="Suzuki Y."/>
            <person name="Kubo T."/>
            <person name="Oyama M."/>
            <person name="Kohara Y."/>
            <person name="Fujiyama A."/>
            <person name="Arakawa K."/>
            <person name="Katayama T."/>
            <person name="Toyoda A."/>
            <person name="Kunieda T."/>
        </authorList>
    </citation>
    <scope>NUCLEOTIDE SEQUENCE [LARGE SCALE GENOMIC DNA]</scope>
    <source>
        <strain evidence="13 14">YOKOZUNA-1</strain>
    </source>
</reference>
<feature type="binding site" evidence="9">
    <location>
        <position position="170"/>
    </location>
    <ligand>
        <name>ATP</name>
        <dbReference type="ChEBI" id="CHEBI:30616"/>
    </ligand>
</feature>
<dbReference type="InterPro" id="IPR020568">
    <property type="entry name" value="Ribosomal_Su5_D2-typ_SF"/>
</dbReference>
<comment type="subcellular location">
    <subcellularLocation>
        <location evidence="1">Endoplasmic reticulum lumen</location>
    </subcellularLocation>
</comment>
<evidence type="ECO:0000256" key="7">
    <source>
        <dbReference type="ARBA" id="ARBA00023180"/>
    </source>
</evidence>
<dbReference type="SUPFAM" id="SSF110942">
    <property type="entry name" value="HSP90 C-terminal domain"/>
    <property type="match status" value="1"/>
</dbReference>
<dbReference type="InterPro" id="IPR037196">
    <property type="entry name" value="HSP90_C"/>
</dbReference>
<evidence type="ECO:0000259" key="12">
    <source>
        <dbReference type="SMART" id="SM00387"/>
    </source>
</evidence>
<dbReference type="HAMAP" id="MF_00505">
    <property type="entry name" value="HSP90"/>
    <property type="match status" value="1"/>
</dbReference>
<keyword evidence="8" id="KW-0143">Chaperone</keyword>
<dbReference type="PROSITE" id="PS00298">
    <property type="entry name" value="HSP90"/>
    <property type="match status" value="1"/>
</dbReference>
<dbReference type="InterPro" id="IPR020575">
    <property type="entry name" value="Hsp90_N"/>
</dbReference>
<feature type="binding site" evidence="9">
    <location>
        <position position="157"/>
    </location>
    <ligand>
        <name>ATP</name>
        <dbReference type="ChEBI" id="CHEBI:30616"/>
    </ligand>
</feature>
<dbReference type="EMBL" id="BDGG01000002">
    <property type="protein sequence ID" value="GAU93374.1"/>
    <property type="molecule type" value="Genomic_DNA"/>
</dbReference>
<feature type="region of interest" description="Disordered" evidence="10">
    <location>
        <begin position="763"/>
        <end position="808"/>
    </location>
</feature>
<keyword evidence="5" id="KW-0256">Endoplasmic reticulum</keyword>
<dbReference type="PANTHER" id="PTHR11528">
    <property type="entry name" value="HEAT SHOCK PROTEIN 90 FAMILY MEMBER"/>
    <property type="match status" value="1"/>
</dbReference>
<evidence type="ECO:0000256" key="1">
    <source>
        <dbReference type="ARBA" id="ARBA00004319"/>
    </source>
</evidence>